<name>A0ABW9Z2X2_9HYPH</name>
<proteinExistence type="predicted"/>
<evidence type="ECO:0000313" key="1">
    <source>
        <dbReference type="EMBL" id="NBJ26880.1"/>
    </source>
</evidence>
<comment type="caution">
    <text evidence="1">The sequence shown here is derived from an EMBL/GenBank/DDBJ whole genome shotgun (WGS) entry which is preliminary data.</text>
</comment>
<reference evidence="1 2" key="1">
    <citation type="submission" date="2020-01" db="EMBL/GenBank/DDBJ databases">
        <title>Microvirga sp. nov., an arsenate reduction bacterium isolated from Tibet hotspring sediments.</title>
        <authorList>
            <person name="Yuan C.-G."/>
        </authorList>
    </citation>
    <scope>NUCLEOTIDE SEQUENCE [LARGE SCALE GENOMIC DNA]</scope>
    <source>
        <strain evidence="1 2">SYSU G3D203</strain>
    </source>
</reference>
<accession>A0ABW9Z2X2</accession>
<keyword evidence="2" id="KW-1185">Reference proteome</keyword>
<organism evidence="1 2">
    <name type="scientific">Microvirga arsenatis</name>
    <dbReference type="NCBI Taxonomy" id="2692265"/>
    <lineage>
        <taxon>Bacteria</taxon>
        <taxon>Pseudomonadati</taxon>
        <taxon>Pseudomonadota</taxon>
        <taxon>Alphaproteobacteria</taxon>
        <taxon>Hyphomicrobiales</taxon>
        <taxon>Methylobacteriaceae</taxon>
        <taxon>Microvirga</taxon>
    </lineage>
</organism>
<sequence length="92" mass="9828">MSILQLDLATHDRAALERAVAILEHPNWITRLAGLADKPVEMIGNLTPKAVSVLVTRASQKALLVAVGLAATTLTAKPLWRSELLHKVAAVS</sequence>
<dbReference type="EMBL" id="JAAAXJ010000020">
    <property type="protein sequence ID" value="NBJ26880.1"/>
    <property type="molecule type" value="Genomic_DNA"/>
</dbReference>
<dbReference type="RefSeq" id="WP_161725716.1">
    <property type="nucleotide sequence ID" value="NZ_JAAAXI010000023.1"/>
</dbReference>
<dbReference type="Proteomes" id="UP000818323">
    <property type="component" value="Unassembled WGS sequence"/>
</dbReference>
<protein>
    <submittedName>
        <fullName evidence="1">Uncharacterized protein</fullName>
    </submittedName>
</protein>
<evidence type="ECO:0000313" key="2">
    <source>
        <dbReference type="Proteomes" id="UP000818323"/>
    </source>
</evidence>
<gene>
    <name evidence="1" type="ORF">GR303_21340</name>
</gene>